<accession>A0A4V3CYF7</accession>
<dbReference type="AlphaFoldDB" id="A0A4V3CYF7"/>
<evidence type="ECO:0000259" key="7">
    <source>
        <dbReference type="PROSITE" id="PS50893"/>
    </source>
</evidence>
<name>A0A4V3CYF7_LABRH</name>
<evidence type="ECO:0000256" key="6">
    <source>
        <dbReference type="SAM" id="MobiDB-lite"/>
    </source>
</evidence>
<dbReference type="Pfam" id="PF00005">
    <property type="entry name" value="ABC_tran"/>
    <property type="match status" value="1"/>
</dbReference>
<dbReference type="GO" id="GO:0046677">
    <property type="term" value="P:response to antibiotic"/>
    <property type="evidence" value="ECO:0007669"/>
    <property type="project" value="UniProtKB-KW"/>
</dbReference>
<dbReference type="SMART" id="SM00382">
    <property type="entry name" value="AAA"/>
    <property type="match status" value="1"/>
</dbReference>
<evidence type="ECO:0000313" key="8">
    <source>
        <dbReference type="EMBL" id="TDP93968.1"/>
    </source>
</evidence>
<comment type="caution">
    <text evidence="8">The sequence shown here is derived from an EMBL/GenBank/DDBJ whole genome shotgun (WGS) entry which is preliminary data.</text>
</comment>
<dbReference type="CDD" id="cd03230">
    <property type="entry name" value="ABC_DR_subfamily_A"/>
    <property type="match status" value="1"/>
</dbReference>
<keyword evidence="5" id="KW-0046">Antibiotic resistance</keyword>
<evidence type="ECO:0000256" key="3">
    <source>
        <dbReference type="ARBA" id="ARBA00022741"/>
    </source>
</evidence>
<dbReference type="InterPro" id="IPR017871">
    <property type="entry name" value="ABC_transporter-like_CS"/>
</dbReference>
<comment type="subcellular location">
    <subcellularLocation>
        <location evidence="1">Cell membrane</location>
        <topology evidence="1">Peripheral membrane protein</topology>
    </subcellularLocation>
</comment>
<keyword evidence="4 8" id="KW-0067">ATP-binding</keyword>
<sequence length="319" mass="33727">MTIRDLRKNYETKTGTVAAVRGVDLAIGTGEVVAVLGPNGAGKSTTVATILGLTQPSAGTVEVFGKTPRDAVTEGLVGAMLQQGNLLEDVTVAEVIGMIAGLHKHPMPAEQAMRMAGVTDIADRYCTKLSGGQRQRVRFAMALVGDPRLLVLDEPTAAMDVGSRRDFWQAMRSFTDTGRTVLFATHYLDEAEEFADRVVLLRDGRVVADGTVAEVRGSVTGSVLRAVVPGATLADLLRLPGVTGGELRGDRAELSCDDSDTALRALLVEHPLAHHFQITAMGLEEAFLSLTSTEEPLAGSSISTEEPLAGSSISTEESR</sequence>
<dbReference type="EMBL" id="SNXZ01000006">
    <property type="protein sequence ID" value="TDP93968.1"/>
    <property type="molecule type" value="Genomic_DNA"/>
</dbReference>
<feature type="region of interest" description="Disordered" evidence="6">
    <location>
        <begin position="298"/>
        <end position="319"/>
    </location>
</feature>
<reference evidence="8 9" key="1">
    <citation type="submission" date="2019-03" db="EMBL/GenBank/DDBJ databases">
        <title>Genomic Encyclopedia of Type Strains, Phase IV (KMG-IV): sequencing the most valuable type-strain genomes for metagenomic binning, comparative biology and taxonomic classification.</title>
        <authorList>
            <person name="Goeker M."/>
        </authorList>
    </citation>
    <scope>NUCLEOTIDE SEQUENCE [LARGE SCALE GENOMIC DNA]</scope>
    <source>
        <strain evidence="8 9">DSM 45361</strain>
    </source>
</reference>
<gene>
    <name evidence="8" type="ORF">EV186_106362</name>
</gene>
<protein>
    <submittedName>
        <fullName evidence="8">ABC-2 type transport system ATP-binding protein</fullName>
    </submittedName>
</protein>
<evidence type="ECO:0000256" key="4">
    <source>
        <dbReference type="ARBA" id="ARBA00022840"/>
    </source>
</evidence>
<proteinExistence type="predicted"/>
<dbReference type="InterPro" id="IPR003439">
    <property type="entry name" value="ABC_transporter-like_ATP-bd"/>
</dbReference>
<dbReference type="Proteomes" id="UP000295444">
    <property type="component" value="Unassembled WGS sequence"/>
</dbReference>
<dbReference type="PANTHER" id="PTHR42711">
    <property type="entry name" value="ABC TRANSPORTER ATP-BINDING PROTEIN"/>
    <property type="match status" value="1"/>
</dbReference>
<feature type="domain" description="ABC transporter" evidence="7">
    <location>
        <begin position="1"/>
        <end position="228"/>
    </location>
</feature>
<dbReference type="GO" id="GO:0005886">
    <property type="term" value="C:plasma membrane"/>
    <property type="evidence" value="ECO:0007669"/>
    <property type="project" value="UniProtKB-SubCell"/>
</dbReference>
<dbReference type="GO" id="GO:0005524">
    <property type="term" value="F:ATP binding"/>
    <property type="evidence" value="ECO:0007669"/>
    <property type="project" value="UniProtKB-KW"/>
</dbReference>
<dbReference type="PROSITE" id="PS50893">
    <property type="entry name" value="ABC_TRANSPORTER_2"/>
    <property type="match status" value="1"/>
</dbReference>
<dbReference type="PROSITE" id="PS00211">
    <property type="entry name" value="ABC_TRANSPORTER_1"/>
    <property type="match status" value="1"/>
</dbReference>
<evidence type="ECO:0000256" key="2">
    <source>
        <dbReference type="ARBA" id="ARBA00022448"/>
    </source>
</evidence>
<dbReference type="SUPFAM" id="SSF52540">
    <property type="entry name" value="P-loop containing nucleoside triphosphate hydrolases"/>
    <property type="match status" value="1"/>
</dbReference>
<dbReference type="InterPro" id="IPR027417">
    <property type="entry name" value="P-loop_NTPase"/>
</dbReference>
<evidence type="ECO:0000256" key="5">
    <source>
        <dbReference type="ARBA" id="ARBA00023251"/>
    </source>
</evidence>
<evidence type="ECO:0000313" key="9">
    <source>
        <dbReference type="Proteomes" id="UP000295444"/>
    </source>
</evidence>
<keyword evidence="9" id="KW-1185">Reference proteome</keyword>
<organism evidence="8 9">
    <name type="scientific">Labedaea rhizosphaerae</name>
    <dbReference type="NCBI Taxonomy" id="598644"/>
    <lineage>
        <taxon>Bacteria</taxon>
        <taxon>Bacillati</taxon>
        <taxon>Actinomycetota</taxon>
        <taxon>Actinomycetes</taxon>
        <taxon>Pseudonocardiales</taxon>
        <taxon>Pseudonocardiaceae</taxon>
        <taxon>Labedaea</taxon>
    </lineage>
</organism>
<keyword evidence="3" id="KW-0547">Nucleotide-binding</keyword>
<evidence type="ECO:0000256" key="1">
    <source>
        <dbReference type="ARBA" id="ARBA00004202"/>
    </source>
</evidence>
<dbReference type="Gene3D" id="3.40.50.300">
    <property type="entry name" value="P-loop containing nucleotide triphosphate hydrolases"/>
    <property type="match status" value="1"/>
</dbReference>
<keyword evidence="2" id="KW-0813">Transport</keyword>
<dbReference type="InterPro" id="IPR050763">
    <property type="entry name" value="ABC_transporter_ATP-binding"/>
</dbReference>
<dbReference type="InterPro" id="IPR003593">
    <property type="entry name" value="AAA+_ATPase"/>
</dbReference>
<dbReference type="PANTHER" id="PTHR42711:SF17">
    <property type="entry name" value="ABC TRANSPORTER ATP-BINDING PROTEIN"/>
    <property type="match status" value="1"/>
</dbReference>
<dbReference type="GO" id="GO:0016887">
    <property type="term" value="F:ATP hydrolysis activity"/>
    <property type="evidence" value="ECO:0007669"/>
    <property type="project" value="InterPro"/>
</dbReference>